<evidence type="ECO:0000313" key="1">
    <source>
        <dbReference type="EMBL" id="MBP2349046.1"/>
    </source>
</evidence>
<keyword evidence="2" id="KW-1185">Reference proteome</keyword>
<gene>
    <name evidence="1" type="ORF">JOF29_000129</name>
</gene>
<protein>
    <submittedName>
        <fullName evidence="1">DNA sulfur modification protein DndE</fullName>
    </submittedName>
</protein>
<dbReference type="InterPro" id="IPR038472">
    <property type="entry name" value="DndE_sf"/>
</dbReference>
<accession>A0ABS4UBR2</accession>
<evidence type="ECO:0000313" key="2">
    <source>
        <dbReference type="Proteomes" id="UP000755585"/>
    </source>
</evidence>
<dbReference type="RefSeq" id="WP_209692268.1">
    <property type="nucleotide sequence ID" value="NZ_BAAAVU010000028.1"/>
</dbReference>
<dbReference type="InterPro" id="IPR014969">
    <property type="entry name" value="DNA_S_DndE"/>
</dbReference>
<dbReference type="Pfam" id="PF08870">
    <property type="entry name" value="DndE"/>
    <property type="match status" value="1"/>
</dbReference>
<name>A0ABS4UBR2_9ACTN</name>
<sequence length="129" mass="14731">MPLEHIRLTQSARDQLITLKRRTGIAHWNVLCRWALCRSLVEPAKPPTVKLVLDSNVEMTWRVFAGNHGDELWALLRYRCHADGLELDEETLAQQFRLHLHRGVGYLVGDPRVTDIVGLTRLALDESVA</sequence>
<dbReference type="Gene3D" id="1.10.1220.160">
    <property type="entry name" value="DNA sulphur modification protein DndE"/>
    <property type="match status" value="1"/>
</dbReference>
<comment type="caution">
    <text evidence="1">The sequence shown here is derived from an EMBL/GenBank/DDBJ whole genome shotgun (WGS) entry which is preliminary data.</text>
</comment>
<reference evidence="1 2" key="1">
    <citation type="submission" date="2021-03" db="EMBL/GenBank/DDBJ databases">
        <title>Sequencing the genomes of 1000 actinobacteria strains.</title>
        <authorList>
            <person name="Klenk H.-P."/>
        </authorList>
    </citation>
    <scope>NUCLEOTIDE SEQUENCE [LARGE SCALE GENOMIC DNA]</scope>
    <source>
        <strain evidence="1 2">DSM 18824</strain>
    </source>
</reference>
<dbReference type="Proteomes" id="UP000755585">
    <property type="component" value="Unassembled WGS sequence"/>
</dbReference>
<organism evidence="1 2">
    <name type="scientific">Kribbella aluminosa</name>
    <dbReference type="NCBI Taxonomy" id="416017"/>
    <lineage>
        <taxon>Bacteria</taxon>
        <taxon>Bacillati</taxon>
        <taxon>Actinomycetota</taxon>
        <taxon>Actinomycetes</taxon>
        <taxon>Propionibacteriales</taxon>
        <taxon>Kribbellaceae</taxon>
        <taxon>Kribbella</taxon>
    </lineage>
</organism>
<dbReference type="NCBIfam" id="TIGR03184">
    <property type="entry name" value="DNA_S_dndE"/>
    <property type="match status" value="1"/>
</dbReference>
<proteinExistence type="predicted"/>
<dbReference type="EMBL" id="JAGINT010000001">
    <property type="protein sequence ID" value="MBP2349046.1"/>
    <property type="molecule type" value="Genomic_DNA"/>
</dbReference>